<keyword evidence="2" id="KW-1185">Reference proteome</keyword>
<organism evidence="1 2">
    <name type="scientific">Smallanthus sonchifolius</name>
    <dbReference type="NCBI Taxonomy" id="185202"/>
    <lineage>
        <taxon>Eukaryota</taxon>
        <taxon>Viridiplantae</taxon>
        <taxon>Streptophyta</taxon>
        <taxon>Embryophyta</taxon>
        <taxon>Tracheophyta</taxon>
        <taxon>Spermatophyta</taxon>
        <taxon>Magnoliopsida</taxon>
        <taxon>eudicotyledons</taxon>
        <taxon>Gunneridae</taxon>
        <taxon>Pentapetalae</taxon>
        <taxon>asterids</taxon>
        <taxon>campanulids</taxon>
        <taxon>Asterales</taxon>
        <taxon>Asteraceae</taxon>
        <taxon>Asteroideae</taxon>
        <taxon>Heliantheae alliance</taxon>
        <taxon>Millerieae</taxon>
        <taxon>Smallanthus</taxon>
    </lineage>
</organism>
<gene>
    <name evidence="1" type="ORF">L1987_37343</name>
</gene>
<dbReference type="Proteomes" id="UP001056120">
    <property type="component" value="Linkage Group LG12"/>
</dbReference>
<comment type="caution">
    <text evidence="1">The sequence shown here is derived from an EMBL/GenBank/DDBJ whole genome shotgun (WGS) entry which is preliminary data.</text>
</comment>
<protein>
    <submittedName>
        <fullName evidence="1">Uncharacterized protein</fullName>
    </submittedName>
</protein>
<reference evidence="1 2" key="2">
    <citation type="journal article" date="2022" name="Mol. Ecol. Resour.">
        <title>The genomes of chicory, endive, great burdock and yacon provide insights into Asteraceae paleo-polyploidization history and plant inulin production.</title>
        <authorList>
            <person name="Fan W."/>
            <person name="Wang S."/>
            <person name="Wang H."/>
            <person name="Wang A."/>
            <person name="Jiang F."/>
            <person name="Liu H."/>
            <person name="Zhao H."/>
            <person name="Xu D."/>
            <person name="Zhang Y."/>
        </authorList>
    </citation>
    <scope>NUCLEOTIDE SEQUENCE [LARGE SCALE GENOMIC DNA]</scope>
    <source>
        <strain evidence="2">cv. Yunnan</strain>
        <tissue evidence="1">Leaves</tissue>
    </source>
</reference>
<dbReference type="EMBL" id="CM042029">
    <property type="protein sequence ID" value="KAI3794709.1"/>
    <property type="molecule type" value="Genomic_DNA"/>
</dbReference>
<accession>A0ACB9HFN9</accession>
<reference evidence="2" key="1">
    <citation type="journal article" date="2022" name="Mol. Ecol. Resour.">
        <title>The genomes of chicory, endive, great burdock and yacon provide insights into Asteraceae palaeo-polyploidization history and plant inulin production.</title>
        <authorList>
            <person name="Fan W."/>
            <person name="Wang S."/>
            <person name="Wang H."/>
            <person name="Wang A."/>
            <person name="Jiang F."/>
            <person name="Liu H."/>
            <person name="Zhao H."/>
            <person name="Xu D."/>
            <person name="Zhang Y."/>
        </authorList>
    </citation>
    <scope>NUCLEOTIDE SEQUENCE [LARGE SCALE GENOMIC DNA]</scope>
    <source>
        <strain evidence="2">cv. Yunnan</strain>
    </source>
</reference>
<evidence type="ECO:0000313" key="1">
    <source>
        <dbReference type="EMBL" id="KAI3794709.1"/>
    </source>
</evidence>
<evidence type="ECO:0000313" key="2">
    <source>
        <dbReference type="Proteomes" id="UP001056120"/>
    </source>
</evidence>
<proteinExistence type="predicted"/>
<sequence length="324" mass="38057">MPKAKDVRLTILDDRFWQTCLITVKVMSPILRLLRICDSDEKPSLGYVYEGMVRVRNGIKELFQRKRRLYKKYVDIVEARWDKMLRKNLHAAGYWLNPIFQYETDNREEKQEGWAGVLDMIEKMSSLDPKDQISISQLISFRDKVGGFGRPIALSSLKNTRPDEWWKAFGGDVPQLQSFAVRILSQTASSSGCERNWSVFERIHTKRRNRLEHQRLSDLVYVHYNLRLQNRLNENKRPYDPVDYQCIDKTEFWVVEQEEEGELNYDELENMIDEEPPINVDQSTSKTQASRGQDFNEDDFILLDDDDDDIDDVDGDFGDDLNAP</sequence>
<name>A0ACB9HFN9_9ASTR</name>